<dbReference type="EMBL" id="HG670492">
    <property type="protein sequence ID" value="CDI76929.1"/>
    <property type="molecule type" value="Genomic_DNA"/>
</dbReference>
<dbReference type="GO" id="GO:0045944">
    <property type="term" value="P:positive regulation of transcription by RNA polymerase II"/>
    <property type="evidence" value="ECO:0007669"/>
    <property type="project" value="TreeGrafter"/>
</dbReference>
<keyword evidence="3" id="KW-1185">Reference proteome</keyword>
<evidence type="ECO:0000256" key="1">
    <source>
        <dbReference type="SAM" id="MobiDB-lite"/>
    </source>
</evidence>
<organism evidence="2 3">
    <name type="scientific">Eimeria acervulina</name>
    <name type="common">Coccidian parasite</name>
    <dbReference type="NCBI Taxonomy" id="5801"/>
    <lineage>
        <taxon>Eukaryota</taxon>
        <taxon>Sar</taxon>
        <taxon>Alveolata</taxon>
        <taxon>Apicomplexa</taxon>
        <taxon>Conoidasida</taxon>
        <taxon>Coccidia</taxon>
        <taxon>Eucoccidiorida</taxon>
        <taxon>Eimeriorina</taxon>
        <taxon>Eimeriidae</taxon>
        <taxon>Eimeria</taxon>
    </lineage>
</organism>
<feature type="region of interest" description="Disordered" evidence="1">
    <location>
        <begin position="215"/>
        <end position="235"/>
    </location>
</feature>
<dbReference type="RefSeq" id="XP_013252626.1">
    <property type="nucleotide sequence ID" value="XM_013397172.1"/>
</dbReference>
<evidence type="ECO:0000313" key="3">
    <source>
        <dbReference type="Proteomes" id="UP000018050"/>
    </source>
</evidence>
<dbReference type="InterPro" id="IPR051647">
    <property type="entry name" value="Mediator_comp_sub12"/>
</dbReference>
<reference evidence="2" key="2">
    <citation type="submission" date="2013-10" db="EMBL/GenBank/DDBJ databases">
        <authorList>
            <person name="Aslett M."/>
        </authorList>
    </citation>
    <scope>NUCLEOTIDE SEQUENCE [LARGE SCALE GENOMIC DNA]</scope>
    <source>
        <strain evidence="2">Houghton</strain>
    </source>
</reference>
<sequence>MDSNESAALPGVSPSSPSAKNEEEKEIKYAQTPTPSAAATSPLGNRRLLPAAFVDQPRGAWRSSLHISSSSSPSSLPPPSSSLYTQPLTATLPATFAAASVFNKSSISCSSTSSGVRFPSVLPPAAGVPTRLSVQPPSTGFPPRLVKEEEYNFKSSAFAAGSPTYPLPVLLCSPLRPTGRKEVLTSPAAAAATATAPAAAGGAPRVQIVEIEAKPHQYQQHQHQQQQQQQQQQQLPGYPFQVYAAPSSYPRPLPLTYPAYSPSPPGVSTVARFRLPPSNAPTAFVLPMKEMETCTKLQSRHASPFLTTYVLDGARPPHRRRNVAAGRRRSLCEEFVLPCLDTLIGALSRVCNCSNDLDFSSSKNLPQAMLHQQLPPTGDSVCLRCGAFVDSRAITSGWTGAAAAAAGAGVGTGAYQQQQQQSFGGGMLSSFFSSSQTQQQNQRNKEGRIPLPTFSYSSAVSPRGVNQSDTKKKGEKKKEDAATRAARLGRLRSSALGFPTDDEGLVALPAFSLNGAR</sequence>
<dbReference type="Proteomes" id="UP000018050">
    <property type="component" value="Unassembled WGS sequence"/>
</dbReference>
<feature type="compositionally biased region" description="Polar residues" evidence="1">
    <location>
        <begin position="454"/>
        <end position="468"/>
    </location>
</feature>
<dbReference type="OrthoDB" id="10597824at2759"/>
<gene>
    <name evidence="2" type="ORF">EAH_00020530</name>
</gene>
<dbReference type="PANTHER" id="PTHR46007:SF8">
    <property type="entry name" value="C2H2-TYPE DOMAIN-CONTAINING PROTEIN"/>
    <property type="match status" value="1"/>
</dbReference>
<reference evidence="2" key="1">
    <citation type="submission" date="2013-10" db="EMBL/GenBank/DDBJ databases">
        <title>Genomic analysis of the causative agents of coccidiosis in chickens.</title>
        <authorList>
            <person name="Reid A.J."/>
            <person name="Blake D."/>
            <person name="Billington K."/>
            <person name="Browne H."/>
            <person name="Dunn M."/>
            <person name="Hung S."/>
            <person name="Kawahara F."/>
            <person name="Miranda-Saavedra D."/>
            <person name="Mourier T."/>
            <person name="Nagra H."/>
            <person name="Otto T.D."/>
            <person name="Rawlings N."/>
            <person name="Sanchez A."/>
            <person name="Sanders M."/>
            <person name="Subramaniam C."/>
            <person name="Tay Y."/>
            <person name="Dear P."/>
            <person name="Doerig C."/>
            <person name="Gruber A."/>
            <person name="Parkinson J."/>
            <person name="Shirley M."/>
            <person name="Wan K.L."/>
            <person name="Berriman M."/>
            <person name="Tomley F."/>
            <person name="Pain A."/>
        </authorList>
    </citation>
    <scope>NUCLEOTIDE SEQUENCE [LARGE SCALE GENOMIC DNA]</scope>
    <source>
        <strain evidence="2">Houghton</strain>
    </source>
</reference>
<name>U6GEC3_EIMAC</name>
<dbReference type="GO" id="GO:0003713">
    <property type="term" value="F:transcription coactivator activity"/>
    <property type="evidence" value="ECO:0007669"/>
    <property type="project" value="TreeGrafter"/>
</dbReference>
<feature type="region of interest" description="Disordered" evidence="1">
    <location>
        <begin position="434"/>
        <end position="486"/>
    </location>
</feature>
<dbReference type="PANTHER" id="PTHR46007">
    <property type="entry name" value="MEDIATOR OF RNA POLYMERASE II TRANSCRIPTION SUBUNIT 12"/>
    <property type="match status" value="1"/>
</dbReference>
<accession>U6GEC3</accession>
<proteinExistence type="predicted"/>
<feature type="compositionally biased region" description="Low complexity" evidence="1">
    <location>
        <begin position="216"/>
        <end position="234"/>
    </location>
</feature>
<dbReference type="VEuPathDB" id="ToxoDB:EAH_00020530"/>
<dbReference type="GO" id="GO:0016592">
    <property type="term" value="C:mediator complex"/>
    <property type="evidence" value="ECO:0007669"/>
    <property type="project" value="TreeGrafter"/>
</dbReference>
<dbReference type="AlphaFoldDB" id="U6GEC3"/>
<protein>
    <submittedName>
        <fullName evidence="2">Uncharacterized protein</fullName>
    </submittedName>
</protein>
<dbReference type="GeneID" id="25270123"/>
<evidence type="ECO:0000313" key="2">
    <source>
        <dbReference type="EMBL" id="CDI76929.1"/>
    </source>
</evidence>
<feature type="compositionally biased region" description="Basic and acidic residues" evidence="1">
    <location>
        <begin position="469"/>
        <end position="482"/>
    </location>
</feature>
<feature type="compositionally biased region" description="Low complexity" evidence="1">
    <location>
        <begin position="32"/>
        <end position="42"/>
    </location>
</feature>
<feature type="region of interest" description="Disordered" evidence="1">
    <location>
        <begin position="1"/>
        <end position="51"/>
    </location>
</feature>